<proteinExistence type="predicted"/>
<dbReference type="OrthoDB" id="10253554at2759"/>
<evidence type="ECO:0000313" key="1">
    <source>
        <dbReference type="EMBL" id="VEL22278.1"/>
    </source>
</evidence>
<dbReference type="Proteomes" id="UP000784294">
    <property type="component" value="Unassembled WGS sequence"/>
</dbReference>
<dbReference type="EMBL" id="CAAALY010055590">
    <property type="protein sequence ID" value="VEL22278.1"/>
    <property type="molecule type" value="Genomic_DNA"/>
</dbReference>
<dbReference type="Gene3D" id="3.90.25.10">
    <property type="entry name" value="UDP-galactose 4-epimerase, domain 1"/>
    <property type="match status" value="1"/>
</dbReference>
<gene>
    <name evidence="1" type="ORF">PXEA_LOCUS15718</name>
</gene>
<dbReference type="AlphaFoldDB" id="A0A448WWZ3"/>
<evidence type="ECO:0000313" key="2">
    <source>
        <dbReference type="Proteomes" id="UP000784294"/>
    </source>
</evidence>
<reference evidence="1" key="1">
    <citation type="submission" date="2018-11" db="EMBL/GenBank/DDBJ databases">
        <authorList>
            <consortium name="Pathogen Informatics"/>
        </authorList>
    </citation>
    <scope>NUCLEOTIDE SEQUENCE</scope>
</reference>
<keyword evidence="2" id="KW-1185">Reference proteome</keyword>
<organism evidence="1 2">
    <name type="scientific">Protopolystoma xenopodis</name>
    <dbReference type="NCBI Taxonomy" id="117903"/>
    <lineage>
        <taxon>Eukaryota</taxon>
        <taxon>Metazoa</taxon>
        <taxon>Spiralia</taxon>
        <taxon>Lophotrochozoa</taxon>
        <taxon>Platyhelminthes</taxon>
        <taxon>Monogenea</taxon>
        <taxon>Polyopisthocotylea</taxon>
        <taxon>Polystomatidea</taxon>
        <taxon>Polystomatidae</taxon>
        <taxon>Protopolystoma</taxon>
    </lineage>
</organism>
<sequence length="41" mass="4774">MRHLSRWIGFGLEEVGVEKKTRIVRVMVSPRYFRPAEVVSG</sequence>
<protein>
    <submittedName>
        <fullName evidence="1">Uncharacterized protein</fullName>
    </submittedName>
</protein>
<accession>A0A448WWZ3</accession>
<comment type="caution">
    <text evidence="1">The sequence shown here is derived from an EMBL/GenBank/DDBJ whole genome shotgun (WGS) entry which is preliminary data.</text>
</comment>
<name>A0A448WWZ3_9PLAT</name>